<feature type="transmembrane region" description="Helical" evidence="6">
    <location>
        <begin position="166"/>
        <end position="183"/>
    </location>
</feature>
<evidence type="ECO:0000256" key="1">
    <source>
        <dbReference type="ARBA" id="ARBA00004141"/>
    </source>
</evidence>
<dbReference type="GO" id="GO:0030416">
    <property type="term" value="P:methylamine metabolic process"/>
    <property type="evidence" value="ECO:0007669"/>
    <property type="project" value="InterPro"/>
</dbReference>
<dbReference type="Proteomes" id="UP000187735">
    <property type="component" value="Chromosome"/>
</dbReference>
<feature type="region of interest" description="Disordered" evidence="5">
    <location>
        <begin position="71"/>
        <end position="91"/>
    </location>
</feature>
<evidence type="ECO:0000256" key="2">
    <source>
        <dbReference type="ARBA" id="ARBA00022692"/>
    </source>
</evidence>
<evidence type="ECO:0000256" key="6">
    <source>
        <dbReference type="SAM" id="Phobius"/>
    </source>
</evidence>
<keyword evidence="2 6" id="KW-0812">Transmembrane</keyword>
<dbReference type="SUPFAM" id="SSF55008">
    <property type="entry name" value="HMA, heavy metal-associated domain"/>
    <property type="match status" value="1"/>
</dbReference>
<proteinExistence type="predicted"/>
<evidence type="ECO:0000313" key="8">
    <source>
        <dbReference type="EMBL" id="APZ96449.1"/>
    </source>
</evidence>
<feature type="transmembrane region" description="Helical" evidence="6">
    <location>
        <begin position="128"/>
        <end position="145"/>
    </location>
</feature>
<accession>A0A1P8WQY2</accession>
<evidence type="ECO:0000313" key="9">
    <source>
        <dbReference type="Proteomes" id="UP000187735"/>
    </source>
</evidence>
<dbReference type="GO" id="GO:0016020">
    <property type="term" value="C:membrane"/>
    <property type="evidence" value="ECO:0007669"/>
    <property type="project" value="UniProtKB-SubCell"/>
</dbReference>
<reference evidence="8 9" key="1">
    <citation type="journal article" date="2016" name="Front. Microbiol.">
        <title>Fuerstia marisgermanicae gen. nov., sp. nov., an Unusual Member of the Phylum Planctomycetes from the German Wadden Sea.</title>
        <authorList>
            <person name="Kohn T."/>
            <person name="Heuer A."/>
            <person name="Jogler M."/>
            <person name="Vollmers J."/>
            <person name="Boedeker C."/>
            <person name="Bunk B."/>
            <person name="Rast P."/>
            <person name="Borchert D."/>
            <person name="Glockner I."/>
            <person name="Freese H.M."/>
            <person name="Klenk H.P."/>
            <person name="Overmann J."/>
            <person name="Kaster A.K."/>
            <person name="Rohde M."/>
            <person name="Wiegand S."/>
            <person name="Jogler C."/>
        </authorList>
    </citation>
    <scope>NUCLEOTIDE SEQUENCE [LARGE SCALE GENOMIC DNA]</scope>
    <source>
        <strain evidence="8 9">NH11</strain>
    </source>
</reference>
<comment type="subcellular location">
    <subcellularLocation>
        <location evidence="1">Membrane</location>
        <topology evidence="1">Multi-pass membrane protein</topology>
    </subcellularLocation>
</comment>
<sequence>MKTITVETSMKCQSCLSKVEPVLESDTSIHDWTADLADPRKPITLTVADDVDAEHVVRLVNSVGIDATPASTTADAVAQTSEDRKPSSEEDSFRLSNYRPLLLVVAYVVGGTVFAESLLPGWNWSRAMTWFMGFFFVAFAFFKLLDISKFADAFSTYDIVAKRSRVYGLSYPWIELSLGIVFLSQHLLLIAAIVTLIVMAVGLVGVISAVRRKQQIQCACLGTVFNLPMSAVTIVENSVMIIMSAVMIWTALVG</sequence>
<dbReference type="GO" id="GO:0046872">
    <property type="term" value="F:metal ion binding"/>
    <property type="evidence" value="ECO:0007669"/>
    <property type="project" value="InterPro"/>
</dbReference>
<keyword evidence="3 6" id="KW-1133">Transmembrane helix</keyword>
<keyword evidence="4 6" id="KW-0472">Membrane</keyword>
<gene>
    <name evidence="8" type="ORF">Fuma_06118</name>
</gene>
<evidence type="ECO:0000256" key="4">
    <source>
        <dbReference type="ARBA" id="ARBA00023136"/>
    </source>
</evidence>
<feature type="transmembrane region" description="Helical" evidence="6">
    <location>
        <begin position="231"/>
        <end position="252"/>
    </location>
</feature>
<feature type="transmembrane region" description="Helical" evidence="6">
    <location>
        <begin position="101"/>
        <end position="122"/>
    </location>
</feature>
<name>A0A1P8WQY2_9PLAN</name>
<evidence type="ECO:0000256" key="5">
    <source>
        <dbReference type="SAM" id="MobiDB-lite"/>
    </source>
</evidence>
<feature type="transmembrane region" description="Helical" evidence="6">
    <location>
        <begin position="189"/>
        <end position="210"/>
    </location>
</feature>
<dbReference type="EMBL" id="CP017641">
    <property type="protein sequence ID" value="APZ96449.1"/>
    <property type="molecule type" value="Genomic_DNA"/>
</dbReference>
<dbReference type="InterPro" id="IPR009908">
    <property type="entry name" value="Methylamine_util_MauE"/>
</dbReference>
<feature type="domain" description="Methylamine utilisation protein MauE" evidence="7">
    <location>
        <begin position="127"/>
        <end position="249"/>
    </location>
</feature>
<dbReference type="STRING" id="1891926.Fuma_06118"/>
<feature type="compositionally biased region" description="Polar residues" evidence="5">
    <location>
        <begin position="71"/>
        <end position="80"/>
    </location>
</feature>
<feature type="compositionally biased region" description="Basic and acidic residues" evidence="5">
    <location>
        <begin position="81"/>
        <end position="91"/>
    </location>
</feature>
<dbReference type="AlphaFoldDB" id="A0A1P8WQY2"/>
<evidence type="ECO:0000259" key="7">
    <source>
        <dbReference type="Pfam" id="PF07291"/>
    </source>
</evidence>
<organism evidence="8 9">
    <name type="scientific">Fuerstiella marisgermanici</name>
    <dbReference type="NCBI Taxonomy" id="1891926"/>
    <lineage>
        <taxon>Bacteria</taxon>
        <taxon>Pseudomonadati</taxon>
        <taxon>Planctomycetota</taxon>
        <taxon>Planctomycetia</taxon>
        <taxon>Planctomycetales</taxon>
        <taxon>Planctomycetaceae</taxon>
        <taxon>Fuerstiella</taxon>
    </lineage>
</organism>
<evidence type="ECO:0000256" key="3">
    <source>
        <dbReference type="ARBA" id="ARBA00022989"/>
    </source>
</evidence>
<keyword evidence="9" id="KW-1185">Reference proteome</keyword>
<dbReference type="RefSeq" id="WP_218922333.1">
    <property type="nucleotide sequence ID" value="NZ_CP017641.1"/>
</dbReference>
<dbReference type="InterPro" id="IPR036163">
    <property type="entry name" value="HMA_dom_sf"/>
</dbReference>
<dbReference type="Gene3D" id="3.30.70.100">
    <property type="match status" value="1"/>
</dbReference>
<protein>
    <recommendedName>
        <fullName evidence="7">Methylamine utilisation protein MauE domain-containing protein</fullName>
    </recommendedName>
</protein>
<dbReference type="Pfam" id="PF07291">
    <property type="entry name" value="MauE"/>
    <property type="match status" value="1"/>
</dbReference>
<dbReference type="KEGG" id="fmr:Fuma_06118"/>